<dbReference type="CDD" id="cd01948">
    <property type="entry name" value="EAL"/>
    <property type="match status" value="1"/>
</dbReference>
<gene>
    <name evidence="3" type="ORF">BJ971_008067</name>
</gene>
<dbReference type="InterPro" id="IPR001633">
    <property type="entry name" value="EAL_dom"/>
</dbReference>
<dbReference type="InterPro" id="IPR029787">
    <property type="entry name" value="Nucleotide_cyclase"/>
</dbReference>
<dbReference type="PANTHER" id="PTHR44757">
    <property type="entry name" value="DIGUANYLATE CYCLASE DGCP"/>
    <property type="match status" value="1"/>
</dbReference>
<dbReference type="Pfam" id="PF00990">
    <property type="entry name" value="GGDEF"/>
    <property type="match status" value="1"/>
</dbReference>
<evidence type="ECO:0000313" key="4">
    <source>
        <dbReference type="Proteomes" id="UP000578112"/>
    </source>
</evidence>
<dbReference type="SUPFAM" id="SSF55073">
    <property type="entry name" value="Nucleotide cyclase"/>
    <property type="match status" value="1"/>
</dbReference>
<dbReference type="EMBL" id="JACHNH010000001">
    <property type="protein sequence ID" value="MBB4767511.1"/>
    <property type="molecule type" value="Genomic_DNA"/>
</dbReference>
<dbReference type="InterPro" id="IPR035919">
    <property type="entry name" value="EAL_sf"/>
</dbReference>
<evidence type="ECO:0000259" key="1">
    <source>
        <dbReference type="PROSITE" id="PS50883"/>
    </source>
</evidence>
<dbReference type="InterPro" id="IPR052155">
    <property type="entry name" value="Biofilm_reg_signaling"/>
</dbReference>
<keyword evidence="4" id="KW-1185">Reference proteome</keyword>
<dbReference type="AlphaFoldDB" id="A0A7W7MUI2"/>
<feature type="domain" description="EAL" evidence="1">
    <location>
        <begin position="486"/>
        <end position="739"/>
    </location>
</feature>
<dbReference type="Gene3D" id="3.30.70.270">
    <property type="match status" value="1"/>
</dbReference>
<proteinExistence type="predicted"/>
<dbReference type="CDD" id="cd01949">
    <property type="entry name" value="GGDEF"/>
    <property type="match status" value="1"/>
</dbReference>
<dbReference type="Pfam" id="PF00563">
    <property type="entry name" value="EAL"/>
    <property type="match status" value="1"/>
</dbReference>
<comment type="caution">
    <text evidence="3">The sequence shown here is derived from an EMBL/GenBank/DDBJ whole genome shotgun (WGS) entry which is preliminary data.</text>
</comment>
<name>A0A7W7MUI2_9ACTN</name>
<organism evidence="3 4">
    <name type="scientific">Actinoplanes digitatis</name>
    <dbReference type="NCBI Taxonomy" id="1868"/>
    <lineage>
        <taxon>Bacteria</taxon>
        <taxon>Bacillati</taxon>
        <taxon>Actinomycetota</taxon>
        <taxon>Actinomycetes</taxon>
        <taxon>Micromonosporales</taxon>
        <taxon>Micromonosporaceae</taxon>
        <taxon>Actinoplanes</taxon>
    </lineage>
</organism>
<dbReference type="Pfam" id="PF01590">
    <property type="entry name" value="GAF"/>
    <property type="match status" value="1"/>
</dbReference>
<dbReference type="FunFam" id="3.30.70.270:FF:000001">
    <property type="entry name" value="Diguanylate cyclase domain protein"/>
    <property type="match status" value="1"/>
</dbReference>
<evidence type="ECO:0000259" key="2">
    <source>
        <dbReference type="PROSITE" id="PS50887"/>
    </source>
</evidence>
<dbReference type="SUPFAM" id="SSF141868">
    <property type="entry name" value="EAL domain-like"/>
    <property type="match status" value="1"/>
</dbReference>
<dbReference type="Gene3D" id="3.30.450.40">
    <property type="match status" value="1"/>
</dbReference>
<reference evidence="3 4" key="1">
    <citation type="submission" date="2020-08" db="EMBL/GenBank/DDBJ databases">
        <title>Sequencing the genomes of 1000 actinobacteria strains.</title>
        <authorList>
            <person name="Klenk H.-P."/>
        </authorList>
    </citation>
    <scope>NUCLEOTIDE SEQUENCE [LARGE SCALE GENOMIC DNA]</scope>
    <source>
        <strain evidence="3 4">DSM 43149</strain>
    </source>
</reference>
<dbReference type="InterPro" id="IPR029016">
    <property type="entry name" value="GAF-like_dom_sf"/>
</dbReference>
<dbReference type="FunFam" id="3.20.20.450:FF:000001">
    <property type="entry name" value="Cyclic di-GMP phosphodiesterase yahA"/>
    <property type="match status" value="1"/>
</dbReference>
<dbReference type="PANTHER" id="PTHR44757:SF2">
    <property type="entry name" value="BIOFILM ARCHITECTURE MAINTENANCE PROTEIN MBAA"/>
    <property type="match status" value="1"/>
</dbReference>
<dbReference type="InterPro" id="IPR043128">
    <property type="entry name" value="Rev_trsase/Diguanyl_cyclase"/>
</dbReference>
<dbReference type="SMART" id="SM00267">
    <property type="entry name" value="GGDEF"/>
    <property type="match status" value="1"/>
</dbReference>
<dbReference type="SUPFAM" id="SSF55781">
    <property type="entry name" value="GAF domain-like"/>
    <property type="match status" value="1"/>
</dbReference>
<feature type="domain" description="GGDEF" evidence="2">
    <location>
        <begin position="345"/>
        <end position="477"/>
    </location>
</feature>
<dbReference type="InterPro" id="IPR003018">
    <property type="entry name" value="GAF"/>
</dbReference>
<dbReference type="RefSeq" id="WP_184998512.1">
    <property type="nucleotide sequence ID" value="NZ_BOMK01000067.1"/>
</dbReference>
<dbReference type="SMART" id="SM00052">
    <property type="entry name" value="EAL"/>
    <property type="match status" value="1"/>
</dbReference>
<dbReference type="PROSITE" id="PS50887">
    <property type="entry name" value="GGDEF"/>
    <property type="match status" value="1"/>
</dbReference>
<dbReference type="NCBIfam" id="TIGR00254">
    <property type="entry name" value="GGDEF"/>
    <property type="match status" value="1"/>
</dbReference>
<dbReference type="Gene3D" id="3.20.20.450">
    <property type="entry name" value="EAL domain"/>
    <property type="match status" value="1"/>
</dbReference>
<dbReference type="Proteomes" id="UP000578112">
    <property type="component" value="Unassembled WGS sequence"/>
</dbReference>
<accession>A0A7W7MUI2</accession>
<protein>
    <submittedName>
        <fullName evidence="3">Diguanylate cyclase (GGDEF)-like protein</fullName>
    </submittedName>
</protein>
<sequence length="744" mass="79249">MPTSSAHQLTEYFTAVTASADEDTAIAVAVERAVEMVGAEAGAVVLGEEVRGDRGFGADAPVEGLLALADAPGTLSVPSLGDRYAVSSPLGSDLAGALVLARESETFGEQERQILDGLAQGLGLALRSIRVLRGERTVRVEREREAADRLVLLEQAQTRRQLVESLLAIQREISSRKSLPEILDAVTSGTGLLLGGVPVALILAEAGRDRRLTVASTSGAGDHDFVNPEGPQTEARVAMSTSNVIMRAAVPGHPERGTILAAPVRVTGEMSGSLVAQLPSTPEASRELRDLLAAFAQQVSLALTDARTVEAVHEAHHDSVTGLPNRGLFLKISNRVLAARGEPTEPTSVLFIDLDRFKAVNDSLGHEAGDELLASVADRIRGCVRASDTTARLGGDEFAVLLHDSPVESATAIGERVIAAIKEPFRISGRDVFIGASVGVAASREPSADSKSLLNKADLAMYRAKKAGTGRVVVYEPHMHTEALDYLSLHGDLQYAMHEDQFRLQYQPLVRLDTGEIAGVEALVRWHSPTRGLVMPTDFIPIAEESGLIAEIGQWVLKSSATQVAAWRRINPDLTLNVNVSGHQLRHGQFAANVTRALAVAGMPASAVTLELTESVLMNDSEAAMASLASLREMGVQLSIDDFGTGYSSLAYLRELPVNELKIDRAFVDRVESTAEDLALVRTIVDLGHILGLRVVAEGIESPEQLAALRRLGCSYGQGHHLCRPVDPEEMPGILTDSPITPAA</sequence>
<evidence type="ECO:0000313" key="3">
    <source>
        <dbReference type="EMBL" id="MBB4767511.1"/>
    </source>
</evidence>
<dbReference type="PROSITE" id="PS50883">
    <property type="entry name" value="EAL"/>
    <property type="match status" value="1"/>
</dbReference>
<dbReference type="InterPro" id="IPR000160">
    <property type="entry name" value="GGDEF_dom"/>
</dbReference>